<sequence length="84" mass="9241">MMQIPRHLPAPTAIRPQARRPARSLTPSIEAPQASTASLAGEYLAASESAPNWEDAHLHTRKALMLYWAVAHGGQRPSQIDLYI</sequence>
<proteinExistence type="predicted"/>
<organism evidence="2 3">
    <name type="scientific">Marinospirillum alkalitolerans</name>
    <dbReference type="NCBI Taxonomy" id="3123374"/>
    <lineage>
        <taxon>Bacteria</taxon>
        <taxon>Pseudomonadati</taxon>
        <taxon>Pseudomonadota</taxon>
        <taxon>Gammaproteobacteria</taxon>
        <taxon>Oceanospirillales</taxon>
        <taxon>Oceanospirillaceae</taxon>
        <taxon>Marinospirillum</taxon>
    </lineage>
</organism>
<dbReference type="EMBL" id="JBANFI010000001">
    <property type="protein sequence ID" value="MFK7159841.1"/>
    <property type="molecule type" value="Genomic_DNA"/>
</dbReference>
<reference evidence="2 3" key="1">
    <citation type="submission" date="2024-02" db="EMBL/GenBank/DDBJ databases">
        <title>Marinospirillum sp. MEB 164 isolated from Lonar lake sediment.</title>
        <authorList>
            <person name="Joshi A."/>
            <person name="Thite S."/>
        </authorList>
    </citation>
    <scope>NUCLEOTIDE SEQUENCE [LARGE SCALE GENOMIC DNA]</scope>
    <source>
        <strain evidence="2 3">MEB164</strain>
    </source>
</reference>
<accession>A0ABW8PU76</accession>
<evidence type="ECO:0000256" key="1">
    <source>
        <dbReference type="SAM" id="MobiDB-lite"/>
    </source>
</evidence>
<keyword evidence="3" id="KW-1185">Reference proteome</keyword>
<feature type="region of interest" description="Disordered" evidence="1">
    <location>
        <begin position="1"/>
        <end position="34"/>
    </location>
</feature>
<comment type="caution">
    <text evidence="2">The sequence shown here is derived from an EMBL/GenBank/DDBJ whole genome shotgun (WGS) entry which is preliminary data.</text>
</comment>
<gene>
    <name evidence="2" type="ORF">V6U78_02160</name>
</gene>
<dbReference type="Proteomes" id="UP001621714">
    <property type="component" value="Unassembled WGS sequence"/>
</dbReference>
<name>A0ABW8PU76_9GAMM</name>
<dbReference type="RefSeq" id="WP_405336721.1">
    <property type="nucleotide sequence ID" value="NZ_JBANFI010000001.1"/>
</dbReference>
<evidence type="ECO:0000313" key="3">
    <source>
        <dbReference type="Proteomes" id="UP001621714"/>
    </source>
</evidence>
<protein>
    <submittedName>
        <fullName evidence="2">Uncharacterized protein</fullName>
    </submittedName>
</protein>
<evidence type="ECO:0000313" key="2">
    <source>
        <dbReference type="EMBL" id="MFK7159841.1"/>
    </source>
</evidence>